<dbReference type="CAZy" id="GT2">
    <property type="family name" value="Glycosyltransferase Family 2"/>
</dbReference>
<evidence type="ECO:0000259" key="1">
    <source>
        <dbReference type="Pfam" id="PF00535"/>
    </source>
</evidence>
<accession>Q97GM0</accession>
<dbReference type="EMBL" id="AE001437">
    <property type="protein sequence ID" value="AAK80302.1"/>
    <property type="molecule type" value="Genomic_DNA"/>
</dbReference>
<dbReference type="Proteomes" id="UP000000814">
    <property type="component" value="Chromosome"/>
</dbReference>
<dbReference type="SUPFAM" id="SSF53448">
    <property type="entry name" value="Nucleotide-diphospho-sugar transferases"/>
    <property type="match status" value="1"/>
</dbReference>
<feature type="domain" description="Glycosyltransferase 2-like" evidence="1">
    <location>
        <begin position="8"/>
        <end position="157"/>
    </location>
</feature>
<dbReference type="Pfam" id="PF00535">
    <property type="entry name" value="Glycos_transf_2"/>
    <property type="match status" value="1"/>
</dbReference>
<reference evidence="2 3" key="1">
    <citation type="journal article" date="2001" name="J. Bacteriol.">
        <title>Genome sequence and comparative analysis of the solvent-producing bacterium Clostridium acetobutylicum.</title>
        <authorList>
            <person name="Nolling J."/>
            <person name="Breton G."/>
            <person name="Omelchenko M.V."/>
            <person name="Makarova K.S."/>
            <person name="Zeng Q."/>
            <person name="Gibson R."/>
            <person name="Lee H.M."/>
            <person name="Dubois J."/>
            <person name="Qiu D."/>
            <person name="Hitti J."/>
            <person name="Wolf Y.I."/>
            <person name="Tatusov R.L."/>
            <person name="Sabathe F."/>
            <person name="Doucette-Stamm L."/>
            <person name="Soucaille P."/>
            <person name="Daly M.J."/>
            <person name="Bennett G.N."/>
            <person name="Koonin E.V."/>
            <person name="Smith D.R."/>
        </authorList>
    </citation>
    <scope>NUCLEOTIDE SEQUENCE [LARGE SCALE GENOMIC DNA]</scope>
    <source>
        <strain evidence="3">ATCC 824 / DSM 792 / JCM 1419 / LMG 5710 / VKM B-1787</strain>
    </source>
</reference>
<dbReference type="SMR" id="Q97GM0"/>
<gene>
    <name evidence="2" type="ordered locus">CA_C2346</name>
</gene>
<evidence type="ECO:0000313" key="2">
    <source>
        <dbReference type="EMBL" id="AAK80302.1"/>
    </source>
</evidence>
<dbReference type="GO" id="GO:0016758">
    <property type="term" value="F:hexosyltransferase activity"/>
    <property type="evidence" value="ECO:0007669"/>
    <property type="project" value="UniProtKB-ARBA"/>
</dbReference>
<dbReference type="eggNOG" id="COG1215">
    <property type="taxonomic scope" value="Bacteria"/>
</dbReference>
<dbReference type="InterPro" id="IPR001173">
    <property type="entry name" value="Glyco_trans_2-like"/>
</dbReference>
<dbReference type="InterPro" id="IPR029044">
    <property type="entry name" value="Nucleotide-diphossugar_trans"/>
</dbReference>
<dbReference type="STRING" id="272562.CA_C2346"/>
<protein>
    <submittedName>
        <fullName evidence="2">Glycosyltransferase</fullName>
    </submittedName>
</protein>
<evidence type="ECO:0000313" key="3">
    <source>
        <dbReference type="Proteomes" id="UP000000814"/>
    </source>
</evidence>
<dbReference type="KEGG" id="cac:CA_C2346"/>
<dbReference type="PIR" id="C97189">
    <property type="entry name" value="C97189"/>
</dbReference>
<dbReference type="AlphaFoldDB" id="Q97GM0"/>
<dbReference type="RefSeq" id="WP_010965643.1">
    <property type="nucleotide sequence ID" value="NC_003030.1"/>
</dbReference>
<dbReference type="PATRIC" id="fig|272562.8.peg.2542"/>
<proteinExistence type="predicted"/>
<dbReference type="GeneID" id="44998821"/>
<name>Q97GM0_CLOAB</name>
<dbReference type="OrthoDB" id="176403at2"/>
<dbReference type="PANTHER" id="PTHR22916">
    <property type="entry name" value="GLYCOSYLTRANSFERASE"/>
    <property type="match status" value="1"/>
</dbReference>
<dbReference type="CDD" id="cd00761">
    <property type="entry name" value="Glyco_tranf_GTA_type"/>
    <property type="match status" value="1"/>
</dbReference>
<keyword evidence="3" id="KW-1185">Reference proteome</keyword>
<dbReference type="PANTHER" id="PTHR22916:SF3">
    <property type="entry name" value="UDP-GLCNAC:BETAGAL BETA-1,3-N-ACETYLGLUCOSAMINYLTRANSFERASE-LIKE PROTEIN 1"/>
    <property type="match status" value="1"/>
</dbReference>
<sequence length="273" mass="32310">MRDNPLVSILIPTFNRPMLLEKSLRSAVNQTYKNIEIVICDDSTNYDSKTVVESYMKRYKNIRYYFNNGPLGNFGLNNVKKCYELSKGEYINYLNDDDMFHKSKIMRMIRYFQNYKKITLVTSHRSVIDKNDNILPDINATKRIRYLNRPVSGRIIAKLMFNLGNFIGEPTTVLFKKSDVKNFGSLNGKQYYSLIDAATWFELLSKGYCVYIADTLSYFRIHEGQNTNRPEVSGRFLLEWKDLNDYGYRKKIIDSEFYKRFLLSFKKEYEKPK</sequence>
<organism evidence="2 3">
    <name type="scientific">Clostridium acetobutylicum (strain ATCC 824 / DSM 792 / JCM 1419 / IAM 19013 / LMG 5710 / NBRC 13948 / NRRL B-527 / VKM B-1787 / 2291 / W)</name>
    <dbReference type="NCBI Taxonomy" id="272562"/>
    <lineage>
        <taxon>Bacteria</taxon>
        <taxon>Bacillati</taxon>
        <taxon>Bacillota</taxon>
        <taxon>Clostridia</taxon>
        <taxon>Eubacteriales</taxon>
        <taxon>Clostridiaceae</taxon>
        <taxon>Clostridium</taxon>
    </lineage>
</organism>
<dbReference type="HOGENOM" id="CLU_025996_0_4_9"/>
<dbReference type="Gene3D" id="3.90.550.10">
    <property type="entry name" value="Spore Coat Polysaccharide Biosynthesis Protein SpsA, Chain A"/>
    <property type="match status" value="1"/>
</dbReference>